<evidence type="ECO:0000313" key="7">
    <source>
        <dbReference type="EMBL" id="GKS81435.1"/>
    </source>
</evidence>
<dbReference type="Gene3D" id="3.40.190.10">
    <property type="entry name" value="Periplasmic binding protein-like II"/>
    <property type="match status" value="1"/>
</dbReference>
<evidence type="ECO:0000313" key="8">
    <source>
        <dbReference type="Proteomes" id="UP001055149"/>
    </source>
</evidence>
<dbReference type="Proteomes" id="UP001055149">
    <property type="component" value="Unassembled WGS sequence"/>
</dbReference>
<proteinExistence type="inferred from homology"/>
<dbReference type="Gene3D" id="3.90.76.10">
    <property type="entry name" value="Dipeptide-binding Protein, Domain 1"/>
    <property type="match status" value="1"/>
</dbReference>
<evidence type="ECO:0000256" key="4">
    <source>
        <dbReference type="ARBA" id="ARBA00022729"/>
    </source>
</evidence>
<evidence type="ECO:0000256" key="5">
    <source>
        <dbReference type="SAM" id="SignalP"/>
    </source>
</evidence>
<dbReference type="PIRSF" id="PIRSF002741">
    <property type="entry name" value="MppA"/>
    <property type="match status" value="1"/>
</dbReference>
<comment type="subcellular location">
    <subcellularLocation>
        <location evidence="1">Cell envelope</location>
    </subcellularLocation>
</comment>
<comment type="similarity">
    <text evidence="2">Belongs to the bacterial solute-binding protein 5 family.</text>
</comment>
<dbReference type="Gene3D" id="3.10.105.10">
    <property type="entry name" value="Dipeptide-binding Protein, Domain 3"/>
    <property type="match status" value="1"/>
</dbReference>
<dbReference type="PROSITE" id="PS51257">
    <property type="entry name" value="PROKAR_LIPOPROTEIN"/>
    <property type="match status" value="1"/>
</dbReference>
<evidence type="ECO:0000256" key="1">
    <source>
        <dbReference type="ARBA" id="ARBA00004196"/>
    </source>
</evidence>
<keyword evidence="3" id="KW-0813">Transport</keyword>
<organism evidence="7 8">
    <name type="scientific">Ligilactobacillus pabuli</name>
    <dbReference type="NCBI Taxonomy" id="2886039"/>
    <lineage>
        <taxon>Bacteria</taxon>
        <taxon>Bacillati</taxon>
        <taxon>Bacillota</taxon>
        <taxon>Bacilli</taxon>
        <taxon>Lactobacillales</taxon>
        <taxon>Lactobacillaceae</taxon>
        <taxon>Ligilactobacillus</taxon>
    </lineage>
</organism>
<gene>
    <name evidence="7" type="primary">oppA_2</name>
    <name evidence="7" type="ORF">LPAF129_11210</name>
</gene>
<dbReference type="CDD" id="cd08504">
    <property type="entry name" value="PBP2_OppA"/>
    <property type="match status" value="1"/>
</dbReference>
<dbReference type="InterPro" id="IPR000914">
    <property type="entry name" value="SBP_5_dom"/>
</dbReference>
<evidence type="ECO:0000259" key="6">
    <source>
        <dbReference type="Pfam" id="PF00496"/>
    </source>
</evidence>
<dbReference type="PANTHER" id="PTHR30290">
    <property type="entry name" value="PERIPLASMIC BINDING COMPONENT OF ABC TRANSPORTER"/>
    <property type="match status" value="1"/>
</dbReference>
<protein>
    <submittedName>
        <fullName evidence="7">Peptide ABC transporter substrate-binding protein</fullName>
    </submittedName>
</protein>
<name>A0ABQ5JKN4_9LACO</name>
<dbReference type="EMBL" id="BQXH01000009">
    <property type="protein sequence ID" value="GKS81435.1"/>
    <property type="molecule type" value="Genomic_DNA"/>
</dbReference>
<dbReference type="PANTHER" id="PTHR30290:SF10">
    <property type="entry name" value="PERIPLASMIC OLIGOPEPTIDE-BINDING PROTEIN-RELATED"/>
    <property type="match status" value="1"/>
</dbReference>
<keyword evidence="8" id="KW-1185">Reference proteome</keyword>
<evidence type="ECO:0000256" key="2">
    <source>
        <dbReference type="ARBA" id="ARBA00005695"/>
    </source>
</evidence>
<keyword evidence="4 5" id="KW-0732">Signal</keyword>
<accession>A0ABQ5JKN4</accession>
<feature type="signal peptide" evidence="5">
    <location>
        <begin position="1"/>
        <end position="22"/>
    </location>
</feature>
<evidence type="ECO:0000256" key="3">
    <source>
        <dbReference type="ARBA" id="ARBA00022448"/>
    </source>
</evidence>
<comment type="caution">
    <text evidence="7">The sequence shown here is derived from an EMBL/GenBank/DDBJ whole genome shotgun (WGS) entry which is preliminary data.</text>
</comment>
<feature type="chain" id="PRO_5047050351" evidence="5">
    <location>
        <begin position="23"/>
        <end position="546"/>
    </location>
</feature>
<dbReference type="SUPFAM" id="SSF53850">
    <property type="entry name" value="Periplasmic binding protein-like II"/>
    <property type="match status" value="1"/>
</dbReference>
<dbReference type="RefSeq" id="WP_244055182.1">
    <property type="nucleotide sequence ID" value="NZ_BQXH01000009.1"/>
</dbReference>
<reference evidence="7" key="1">
    <citation type="journal article" date="2022" name="Int. J. Syst. Evol. Microbiol.">
        <title>A novel species of lactic acid bacteria, Ligilactobacillus pabuli sp. nov., isolated from alfalfa silage.</title>
        <authorList>
            <person name="Tohno M."/>
            <person name="Tanizawa Y."/>
            <person name="Sawada H."/>
            <person name="Sakamoto M."/>
            <person name="Ohkuma M."/>
            <person name="Kobayashi H."/>
        </authorList>
    </citation>
    <scope>NUCLEOTIDE SEQUENCE</scope>
    <source>
        <strain evidence="7">AF129</strain>
    </source>
</reference>
<dbReference type="Pfam" id="PF00496">
    <property type="entry name" value="SBP_bac_5"/>
    <property type="match status" value="1"/>
</dbReference>
<feature type="domain" description="Solute-binding protein family 5" evidence="6">
    <location>
        <begin position="80"/>
        <end position="466"/>
    </location>
</feature>
<sequence length="546" mass="60970">MNKYFAYFGKLAVTAAAVLTLAACGKGTSNQAEDTQKNEVNLSTSSEISIMDPSKAEESVALTQLYHTGEGLYRLGKESKLENALAKSSEVSKDGLTYTFNLRTTDKWSDGTPVTAQDFVYGWQRTADPQTASGYSYLLAGIKNYEAVQKKQVKPDQLGVKANGKDQLVVTLDKPVPYFKELLAFPTFFPQQEKAVKKYGKDYGTSSAKMTANGPFKLTKWQGTNEKWTLVKNPQYWDKKHVHLDRINMRVIKSPSTGYDLYQQKKLDVTTLDGSQVQNLKNRKDYKTFTGGSTMYMHVNQAKNKALQNLKIRQALSQAIDRDKLAKKVLHDGSTASKGFVSTNFYHNPKTNADFADDAYVKSGVAYNPKQAQKLWKQGLKEVGMTSLKLNVLGDDTDSSKKVAEYIQSSLSELPGLTVSVSNMPKLSRMSRADNGNFDLVISNWGADFADPINFLDLLTSDNSSNSGKWSNKQYDQLIARSGAEDANNKQKRYEDLVNAEKILMQEQGVIPLYQPATAQLWRTNIHGYVWNPAGMSQGWKELRVK</sequence>
<dbReference type="InterPro" id="IPR030678">
    <property type="entry name" value="Peptide/Ni-bd"/>
</dbReference>
<dbReference type="InterPro" id="IPR039424">
    <property type="entry name" value="SBP_5"/>
</dbReference>